<comment type="subcellular location">
    <subcellularLocation>
        <location evidence="2">Endoplasmic reticulum membrane</location>
        <topology evidence="2">Single-pass membrane protein</topology>
    </subcellularLocation>
</comment>
<dbReference type="GO" id="GO:0003756">
    <property type="term" value="F:protein disulfide isomerase activity"/>
    <property type="evidence" value="ECO:0007669"/>
    <property type="project" value="UniProtKB-EC"/>
</dbReference>
<evidence type="ECO:0000256" key="14">
    <source>
        <dbReference type="SAM" id="MobiDB-lite"/>
    </source>
</evidence>
<dbReference type="PANTHER" id="PTHR46426:SF1">
    <property type="entry name" value="PROTEIN DISULFIDE-ISOMERASE TMX3"/>
    <property type="match status" value="1"/>
</dbReference>
<feature type="region of interest" description="Disordered" evidence="14">
    <location>
        <begin position="389"/>
        <end position="428"/>
    </location>
</feature>
<dbReference type="PROSITE" id="PS51352">
    <property type="entry name" value="THIOREDOXIN_2"/>
    <property type="match status" value="1"/>
</dbReference>
<evidence type="ECO:0000256" key="3">
    <source>
        <dbReference type="ARBA" id="ARBA00012723"/>
    </source>
</evidence>
<keyword evidence="8 15" id="KW-0472">Membrane</keyword>
<comment type="catalytic activity">
    <reaction evidence="1">
        <text>Catalyzes the rearrangement of -S-S- bonds in proteins.</text>
        <dbReference type="EC" id="5.3.4.1"/>
    </reaction>
</comment>
<dbReference type="InterPro" id="IPR017937">
    <property type="entry name" value="Thioredoxin_CS"/>
</dbReference>
<feature type="transmembrane region" description="Helical" evidence="15">
    <location>
        <begin position="6"/>
        <end position="28"/>
    </location>
</feature>
<reference evidence="17" key="1">
    <citation type="submission" date="2025-08" db="UniProtKB">
        <authorList>
            <consortium name="Ensembl"/>
        </authorList>
    </citation>
    <scope>IDENTIFICATION</scope>
</reference>
<evidence type="ECO:0000256" key="12">
    <source>
        <dbReference type="ARBA" id="ARBA00023284"/>
    </source>
</evidence>
<proteinExistence type="predicted"/>
<dbReference type="EC" id="5.3.4.1" evidence="3"/>
<dbReference type="InterPro" id="IPR036249">
    <property type="entry name" value="Thioredoxin-like_sf"/>
</dbReference>
<evidence type="ECO:0000256" key="5">
    <source>
        <dbReference type="ARBA" id="ARBA00022729"/>
    </source>
</evidence>
<sequence>MPLRFFLIALLTIYAVLCCVMCLLCNFLTFHFFILQFYAPWCAYCHTFEPIWHDVGAELKSMGSSVNVGKIDSTVHTSIASEFNIRGYPTIKLFKGELSFDYKGPRTKDAIIEFTNRVSGPVVRKLSSVQLFQHVMSRHDLIFVYIGGESLLKKEYYKAATEYIVHTYFFTASEEVLPKAVTLQDVPAVAVFKDRTYYLYNEFLDGDLSFWINRERFPSYFQIDSFSLYQMGELSKPVSGKFIWSMKRRCQIPELFVNKDNIDFFFSPSDYQFGFMDGNEYINGLIMGEVEMPSIIVLNMTIDGYCLPESKIETIEDLLRFLNSVLDGSAKLLGGNGFLQHSKRSLYKAKSTVVSMFQAAPFFSCFVFGLPVGIVGLVIWGTCTAVPADDEKPVEGATASPVLDARGKKPIELQPNSTEKTEEAKKED</sequence>
<keyword evidence="7 15" id="KW-1133">Transmembrane helix</keyword>
<evidence type="ECO:0000256" key="15">
    <source>
        <dbReference type="SAM" id="Phobius"/>
    </source>
</evidence>
<accession>A0A8C1WGG4</accession>
<protein>
    <recommendedName>
        <fullName evidence="3">protein disulfide-isomerase</fullName>
        <ecNumber evidence="3">5.3.4.1</ecNumber>
    </recommendedName>
</protein>
<dbReference type="InterPro" id="IPR052250">
    <property type="entry name" value="PDI_TMX3"/>
</dbReference>
<keyword evidence="9" id="KW-1015">Disulfide bond</keyword>
<evidence type="ECO:0000256" key="1">
    <source>
        <dbReference type="ARBA" id="ARBA00001182"/>
    </source>
</evidence>
<dbReference type="AlphaFoldDB" id="A0A8C1WGG4"/>
<name>A0A8C1WGG4_CYPCA</name>
<feature type="transmembrane region" description="Helical" evidence="15">
    <location>
        <begin position="353"/>
        <end position="380"/>
    </location>
</feature>
<evidence type="ECO:0000256" key="4">
    <source>
        <dbReference type="ARBA" id="ARBA00022692"/>
    </source>
</evidence>
<keyword evidence="4 15" id="KW-0812">Transmembrane</keyword>
<evidence type="ECO:0000256" key="6">
    <source>
        <dbReference type="ARBA" id="ARBA00022824"/>
    </source>
</evidence>
<comment type="function">
    <text evidence="13">Probable disulfide isomerase, which participates in the folding of proteins containing disulfide bonds. May act as a dithiol oxidase. Acts as a regulator of endoplasmic reticulum-mitochondria contact sites via its ability to regulate redox signals.</text>
</comment>
<feature type="domain" description="Thioredoxin" evidence="16">
    <location>
        <begin position="1"/>
        <end position="120"/>
    </location>
</feature>
<feature type="compositionally biased region" description="Basic and acidic residues" evidence="14">
    <location>
        <begin position="419"/>
        <end position="428"/>
    </location>
</feature>
<keyword evidence="12" id="KW-0676">Redox-active center</keyword>
<evidence type="ECO:0000259" key="16">
    <source>
        <dbReference type="PROSITE" id="PS51352"/>
    </source>
</evidence>
<dbReference type="GO" id="GO:0005789">
    <property type="term" value="C:endoplasmic reticulum membrane"/>
    <property type="evidence" value="ECO:0007669"/>
    <property type="project" value="UniProtKB-SubCell"/>
</dbReference>
<organism evidence="17 18">
    <name type="scientific">Cyprinus carpio</name>
    <name type="common">Common carp</name>
    <dbReference type="NCBI Taxonomy" id="7962"/>
    <lineage>
        <taxon>Eukaryota</taxon>
        <taxon>Metazoa</taxon>
        <taxon>Chordata</taxon>
        <taxon>Craniata</taxon>
        <taxon>Vertebrata</taxon>
        <taxon>Euteleostomi</taxon>
        <taxon>Actinopterygii</taxon>
        <taxon>Neopterygii</taxon>
        <taxon>Teleostei</taxon>
        <taxon>Ostariophysi</taxon>
        <taxon>Cypriniformes</taxon>
        <taxon>Cyprinidae</taxon>
        <taxon>Cyprininae</taxon>
        <taxon>Cyprinus</taxon>
    </lineage>
</organism>
<evidence type="ECO:0000256" key="2">
    <source>
        <dbReference type="ARBA" id="ARBA00004389"/>
    </source>
</evidence>
<dbReference type="InterPro" id="IPR013766">
    <property type="entry name" value="Thioredoxin_domain"/>
</dbReference>
<keyword evidence="10" id="KW-0325">Glycoprotein</keyword>
<evidence type="ECO:0000256" key="8">
    <source>
        <dbReference type="ARBA" id="ARBA00023136"/>
    </source>
</evidence>
<dbReference type="Ensembl" id="ENSCCRT00015069164.1">
    <property type="protein sequence ID" value="ENSCCRP00015066979.1"/>
    <property type="gene ID" value="ENSCCRG00015027263.1"/>
</dbReference>
<evidence type="ECO:0000256" key="13">
    <source>
        <dbReference type="ARBA" id="ARBA00045246"/>
    </source>
</evidence>
<evidence type="ECO:0000256" key="7">
    <source>
        <dbReference type="ARBA" id="ARBA00022989"/>
    </source>
</evidence>
<evidence type="ECO:0000256" key="9">
    <source>
        <dbReference type="ARBA" id="ARBA00023157"/>
    </source>
</evidence>
<evidence type="ECO:0000256" key="11">
    <source>
        <dbReference type="ARBA" id="ARBA00023235"/>
    </source>
</evidence>
<dbReference type="FunFam" id="3.40.30.10:FF:000121">
    <property type="entry name" value="protein disulfide-isomerase TMX3 isoform X1"/>
    <property type="match status" value="1"/>
</dbReference>
<dbReference type="PROSITE" id="PS00194">
    <property type="entry name" value="THIOREDOXIN_1"/>
    <property type="match status" value="1"/>
</dbReference>
<dbReference type="PRINTS" id="PR00421">
    <property type="entry name" value="THIOREDOXIN"/>
</dbReference>
<evidence type="ECO:0000313" key="17">
    <source>
        <dbReference type="Ensembl" id="ENSCCRP00015066979.1"/>
    </source>
</evidence>
<dbReference type="PANTHER" id="PTHR46426">
    <property type="entry name" value="PROTEIN DISULFIDE-ISOMERASE TMX3"/>
    <property type="match status" value="1"/>
</dbReference>
<keyword evidence="11" id="KW-0413">Isomerase</keyword>
<dbReference type="Proteomes" id="UP000694700">
    <property type="component" value="Unplaced"/>
</dbReference>
<keyword evidence="6" id="KW-0256">Endoplasmic reticulum</keyword>
<keyword evidence="5" id="KW-0732">Signal</keyword>
<dbReference type="Gene3D" id="3.40.30.10">
    <property type="entry name" value="Glutaredoxin"/>
    <property type="match status" value="1"/>
</dbReference>
<dbReference type="Pfam" id="PF00085">
    <property type="entry name" value="Thioredoxin"/>
    <property type="match status" value="1"/>
</dbReference>
<evidence type="ECO:0000313" key="18">
    <source>
        <dbReference type="Proteomes" id="UP000694700"/>
    </source>
</evidence>
<dbReference type="SUPFAM" id="SSF52833">
    <property type="entry name" value="Thioredoxin-like"/>
    <property type="match status" value="1"/>
</dbReference>
<dbReference type="GO" id="GO:0009986">
    <property type="term" value="C:cell surface"/>
    <property type="evidence" value="ECO:0007669"/>
    <property type="project" value="TreeGrafter"/>
</dbReference>
<evidence type="ECO:0000256" key="10">
    <source>
        <dbReference type="ARBA" id="ARBA00023180"/>
    </source>
</evidence>